<keyword evidence="1" id="KW-0472">Membrane</keyword>
<evidence type="ECO:0008006" key="4">
    <source>
        <dbReference type="Google" id="ProtNLM"/>
    </source>
</evidence>
<keyword evidence="1" id="KW-0812">Transmembrane</keyword>
<comment type="caution">
    <text evidence="2">The sequence shown here is derived from an EMBL/GenBank/DDBJ whole genome shotgun (WGS) entry which is preliminary data.</text>
</comment>
<dbReference type="Proteomes" id="UP001499854">
    <property type="component" value="Unassembled WGS sequence"/>
</dbReference>
<sequence>MVTGAVLLVALVGIYFVAAAFIPRWWANHVGHSVNGRLATGALLGFCFGVVFTILPLGLLWITLGRNLSWKIMALWIAVAVLLAAPNLMTLGVTLGSGSGSHAGQRTMDVQAPMFRGATLIGALVAIAVFVALIVAFRRRGRPPAATPPAAT</sequence>
<gene>
    <name evidence="2" type="ORF">GCM10009838_47080</name>
</gene>
<keyword evidence="1" id="KW-1133">Transmembrane helix</keyword>
<evidence type="ECO:0000256" key="1">
    <source>
        <dbReference type="SAM" id="Phobius"/>
    </source>
</evidence>
<organism evidence="2 3">
    <name type="scientific">Catenulispora subtropica</name>
    <dbReference type="NCBI Taxonomy" id="450798"/>
    <lineage>
        <taxon>Bacteria</taxon>
        <taxon>Bacillati</taxon>
        <taxon>Actinomycetota</taxon>
        <taxon>Actinomycetes</taxon>
        <taxon>Catenulisporales</taxon>
        <taxon>Catenulisporaceae</taxon>
        <taxon>Catenulispora</taxon>
    </lineage>
</organism>
<reference evidence="2 3" key="1">
    <citation type="journal article" date="2019" name="Int. J. Syst. Evol. Microbiol.">
        <title>The Global Catalogue of Microorganisms (GCM) 10K type strain sequencing project: providing services to taxonomists for standard genome sequencing and annotation.</title>
        <authorList>
            <consortium name="The Broad Institute Genomics Platform"/>
            <consortium name="The Broad Institute Genome Sequencing Center for Infectious Disease"/>
            <person name="Wu L."/>
            <person name="Ma J."/>
        </authorList>
    </citation>
    <scope>NUCLEOTIDE SEQUENCE [LARGE SCALE GENOMIC DNA]</scope>
    <source>
        <strain evidence="2 3">JCM 16013</strain>
    </source>
</reference>
<dbReference type="EMBL" id="BAAAQM010000027">
    <property type="protein sequence ID" value="GAA1980482.1"/>
    <property type="molecule type" value="Genomic_DNA"/>
</dbReference>
<keyword evidence="3" id="KW-1185">Reference proteome</keyword>
<accession>A0ABN2S529</accession>
<protein>
    <recommendedName>
        <fullName evidence="4">Permease</fullName>
    </recommendedName>
</protein>
<proteinExistence type="predicted"/>
<evidence type="ECO:0000313" key="3">
    <source>
        <dbReference type="Proteomes" id="UP001499854"/>
    </source>
</evidence>
<feature type="transmembrane region" description="Helical" evidence="1">
    <location>
        <begin position="43"/>
        <end position="62"/>
    </location>
</feature>
<evidence type="ECO:0000313" key="2">
    <source>
        <dbReference type="EMBL" id="GAA1980482.1"/>
    </source>
</evidence>
<name>A0ABN2S529_9ACTN</name>
<feature type="transmembrane region" description="Helical" evidence="1">
    <location>
        <begin position="74"/>
        <end position="95"/>
    </location>
</feature>
<dbReference type="RefSeq" id="WP_344659259.1">
    <property type="nucleotide sequence ID" value="NZ_BAAAQM010000027.1"/>
</dbReference>
<feature type="transmembrane region" description="Helical" evidence="1">
    <location>
        <begin position="115"/>
        <end position="137"/>
    </location>
</feature>